<dbReference type="AlphaFoldDB" id="A0A1V4BLD0"/>
<keyword evidence="2 4" id="KW-0808">Transferase</keyword>
<dbReference type="Pfam" id="PF01553">
    <property type="entry name" value="Acyltransferase"/>
    <property type="match status" value="1"/>
</dbReference>
<feature type="domain" description="Phospholipid/glycerol acyltransferase" evidence="5">
    <location>
        <begin position="56"/>
        <end position="168"/>
    </location>
</feature>
<evidence type="ECO:0000313" key="6">
    <source>
        <dbReference type="EMBL" id="OPF14557.1"/>
    </source>
</evidence>
<keyword evidence="4" id="KW-0444">Lipid biosynthesis</keyword>
<protein>
    <recommendedName>
        <fullName evidence="4">1-acyl-sn-glycerol-3-phosphate acyltransferase</fullName>
        <ecNumber evidence="4">2.3.1.51</ecNumber>
    </recommendedName>
</protein>
<dbReference type="NCBIfam" id="TIGR00530">
    <property type="entry name" value="AGP_acyltrn"/>
    <property type="match status" value="1"/>
</dbReference>
<dbReference type="InterPro" id="IPR004552">
    <property type="entry name" value="AGP_acyltrans"/>
</dbReference>
<evidence type="ECO:0000256" key="2">
    <source>
        <dbReference type="ARBA" id="ARBA00022679"/>
    </source>
</evidence>
<comment type="catalytic activity">
    <reaction evidence="4">
        <text>a 1-acyl-sn-glycero-3-phosphate + an acyl-CoA = a 1,2-diacyl-sn-glycero-3-phosphate + CoA</text>
        <dbReference type="Rhea" id="RHEA:19709"/>
        <dbReference type="ChEBI" id="CHEBI:57287"/>
        <dbReference type="ChEBI" id="CHEBI:57970"/>
        <dbReference type="ChEBI" id="CHEBI:58342"/>
        <dbReference type="ChEBI" id="CHEBI:58608"/>
        <dbReference type="EC" id="2.3.1.51"/>
    </reaction>
</comment>
<evidence type="ECO:0000259" key="5">
    <source>
        <dbReference type="SMART" id="SM00563"/>
    </source>
</evidence>
<dbReference type="Proteomes" id="UP000189835">
    <property type="component" value="Unassembled WGS sequence"/>
</dbReference>
<gene>
    <name evidence="6" type="ORF">B1L04_28505</name>
</gene>
<dbReference type="GO" id="GO:0003841">
    <property type="term" value="F:1-acylglycerol-3-phosphate O-acyltransferase activity"/>
    <property type="evidence" value="ECO:0007669"/>
    <property type="project" value="UniProtKB-UniRule"/>
</dbReference>
<dbReference type="InterPro" id="IPR002123">
    <property type="entry name" value="Plipid/glycerol_acylTrfase"/>
</dbReference>
<keyword evidence="3 4" id="KW-0012">Acyltransferase</keyword>
<accession>A0A1V4BLD0</accession>
<dbReference type="EC" id="2.3.1.51" evidence="4"/>
<dbReference type="GO" id="GO:0006654">
    <property type="term" value="P:phosphatidic acid biosynthetic process"/>
    <property type="evidence" value="ECO:0007669"/>
    <property type="project" value="TreeGrafter"/>
</dbReference>
<sequence>MSREQLSVMNQPQEREPFASLVLYHLFKWSIVSPTLHGYFRGRVYGVENVPRRHPLIIVCNHASYFDPPLLSCAVRRPVAYMAKEELFTIPILKQAIALYGAYPVKRGSGDRGAIRAAMGALAAGWAVGLFLEGTRTEDGLIHQPKLGAAMIAAKAGVPLLPVSLWGTEKIFQKGSSFPHSIPLTIRIGEVLPPPISNKREALQAVTERCAEIINGLHALGR</sequence>
<dbReference type="PANTHER" id="PTHR10434">
    <property type="entry name" value="1-ACYL-SN-GLYCEROL-3-PHOSPHATE ACYLTRANSFERASE"/>
    <property type="match status" value="1"/>
</dbReference>
<organism evidence="6 7">
    <name type="scientific">Microcystis aeruginosa KW</name>
    <dbReference type="NCBI Taxonomy" id="1960155"/>
    <lineage>
        <taxon>Bacteria</taxon>
        <taxon>Bacillati</taxon>
        <taxon>Cyanobacteriota</taxon>
        <taxon>Cyanophyceae</taxon>
        <taxon>Oscillatoriophycideae</taxon>
        <taxon>Chroococcales</taxon>
        <taxon>Microcystaceae</taxon>
        <taxon>Microcystis</taxon>
    </lineage>
</organism>
<dbReference type="SUPFAM" id="SSF69593">
    <property type="entry name" value="Glycerol-3-phosphate (1)-acyltransferase"/>
    <property type="match status" value="1"/>
</dbReference>
<comment type="domain">
    <text evidence="4">The HXXXXD motif is essential for acyltransferase activity and may constitute the binding site for the phosphate moiety of the glycerol-3-phosphate.</text>
</comment>
<keyword evidence="4" id="KW-1208">Phospholipid metabolism</keyword>
<dbReference type="SMART" id="SM00563">
    <property type="entry name" value="PlsC"/>
    <property type="match status" value="1"/>
</dbReference>
<name>A0A1V4BLD0_MICAE</name>
<dbReference type="EMBL" id="MVGR01000006">
    <property type="protein sequence ID" value="OPF14557.1"/>
    <property type="molecule type" value="Genomic_DNA"/>
</dbReference>
<reference evidence="6 7" key="1">
    <citation type="submission" date="2017-02" db="EMBL/GenBank/DDBJ databases">
        <title>Genome sequence of Microcystis aeruginosa KW.</title>
        <authorList>
            <person name="Oh H.-M."/>
            <person name="Ahn C.-Y."/>
            <person name="Jeong H."/>
            <person name="Srivastava A."/>
            <person name="Lee H.-G."/>
            <person name="Kang S.-R."/>
        </authorList>
    </citation>
    <scope>NUCLEOTIDE SEQUENCE [LARGE SCALE GENOMIC DNA]</scope>
    <source>
        <strain evidence="6 7">KW</strain>
    </source>
</reference>
<dbReference type="GO" id="GO:0016020">
    <property type="term" value="C:membrane"/>
    <property type="evidence" value="ECO:0007669"/>
    <property type="project" value="InterPro"/>
</dbReference>
<comment type="similarity">
    <text evidence="1 4">Belongs to the 1-acyl-sn-glycerol-3-phosphate acyltransferase family.</text>
</comment>
<keyword evidence="4" id="KW-0594">Phospholipid biosynthesis</keyword>
<keyword evidence="4" id="KW-0443">Lipid metabolism</keyword>
<evidence type="ECO:0000256" key="3">
    <source>
        <dbReference type="ARBA" id="ARBA00023315"/>
    </source>
</evidence>
<comment type="caution">
    <text evidence="6">The sequence shown here is derived from an EMBL/GenBank/DDBJ whole genome shotgun (WGS) entry which is preliminary data.</text>
</comment>
<evidence type="ECO:0000256" key="1">
    <source>
        <dbReference type="ARBA" id="ARBA00008655"/>
    </source>
</evidence>
<dbReference type="CDD" id="cd07989">
    <property type="entry name" value="LPLAT_AGPAT-like"/>
    <property type="match status" value="1"/>
</dbReference>
<evidence type="ECO:0000313" key="7">
    <source>
        <dbReference type="Proteomes" id="UP000189835"/>
    </source>
</evidence>
<dbReference type="RefSeq" id="WP_002798183.1">
    <property type="nucleotide sequence ID" value="NZ_MVGR01000006.1"/>
</dbReference>
<evidence type="ECO:0000256" key="4">
    <source>
        <dbReference type="RuleBase" id="RU361267"/>
    </source>
</evidence>
<proteinExistence type="inferred from homology"/>
<dbReference type="PANTHER" id="PTHR10434:SF11">
    <property type="entry name" value="1-ACYL-SN-GLYCEROL-3-PHOSPHATE ACYLTRANSFERASE"/>
    <property type="match status" value="1"/>
</dbReference>